<evidence type="ECO:0000256" key="17">
    <source>
        <dbReference type="SAM" id="SignalP"/>
    </source>
</evidence>
<keyword evidence="10 15" id="KW-0408">Iron</keyword>
<evidence type="ECO:0000256" key="7">
    <source>
        <dbReference type="ARBA" id="ARBA00022622"/>
    </source>
</evidence>
<accession>A0A8K0VSY0</accession>
<organism evidence="19 20">
    <name type="scientific">Paraphoma chrysanthemicola</name>
    <dbReference type="NCBI Taxonomy" id="798071"/>
    <lineage>
        <taxon>Eukaryota</taxon>
        <taxon>Fungi</taxon>
        <taxon>Dikarya</taxon>
        <taxon>Ascomycota</taxon>
        <taxon>Pezizomycotina</taxon>
        <taxon>Dothideomycetes</taxon>
        <taxon>Pleosporomycetidae</taxon>
        <taxon>Pleosporales</taxon>
        <taxon>Pleosporineae</taxon>
        <taxon>Phaeosphaeriaceae</taxon>
        <taxon>Paraphoma</taxon>
    </lineage>
</organism>
<dbReference type="InterPro" id="IPR008427">
    <property type="entry name" value="Extracellular_membr_CFEM_dom"/>
</dbReference>
<keyword evidence="13" id="KW-0325">Glycoprotein</keyword>
<feature type="chain" id="PRO_5035423462" description="CFEM domain-containing protein" evidence="17">
    <location>
        <begin position="19"/>
        <end position="161"/>
    </location>
</feature>
<proteinExistence type="inferred from homology"/>
<name>A0A8K0VSY0_9PLEO</name>
<sequence>MRFAAIFAFATSVAFVSAQDFSGVPSCAIPCLIPAVQGSGCGLTDTACQCTTGRESITNSLFGCTPSRCSASDIAGVAAAVQTLCAAAGVTITNVPSVVPSSLASAATSAVSGTGSRSQTRTPTGSATGSAAPAASTAAAAGNVVGYGAAVAMGFAGLLAL</sequence>
<evidence type="ECO:0000256" key="6">
    <source>
        <dbReference type="ARBA" id="ARBA00022617"/>
    </source>
</evidence>
<dbReference type="InterPro" id="IPR051735">
    <property type="entry name" value="CFEM_domain"/>
</dbReference>
<dbReference type="EMBL" id="JAGMVJ010000027">
    <property type="protein sequence ID" value="KAH7070179.1"/>
    <property type="molecule type" value="Genomic_DNA"/>
</dbReference>
<feature type="domain" description="CFEM" evidence="18">
    <location>
        <begin position="1"/>
        <end position="110"/>
    </location>
</feature>
<evidence type="ECO:0000256" key="1">
    <source>
        <dbReference type="ARBA" id="ARBA00004609"/>
    </source>
</evidence>
<comment type="similarity">
    <text evidence="3">Belongs to the RBT5 family.</text>
</comment>
<keyword evidence="7" id="KW-0336">GPI-anchor</keyword>
<keyword evidence="4" id="KW-1003">Cell membrane</keyword>
<dbReference type="AlphaFoldDB" id="A0A8K0VSY0"/>
<evidence type="ECO:0000256" key="9">
    <source>
        <dbReference type="ARBA" id="ARBA00022729"/>
    </source>
</evidence>
<dbReference type="GO" id="GO:0098552">
    <property type="term" value="C:side of membrane"/>
    <property type="evidence" value="ECO:0007669"/>
    <property type="project" value="UniProtKB-KW"/>
</dbReference>
<dbReference type="OrthoDB" id="3065412at2759"/>
<evidence type="ECO:0000256" key="8">
    <source>
        <dbReference type="ARBA" id="ARBA00022723"/>
    </source>
</evidence>
<feature type="binding site" description="axial binding residue" evidence="15">
    <location>
        <position position="45"/>
    </location>
    <ligand>
        <name>heme</name>
        <dbReference type="ChEBI" id="CHEBI:30413"/>
    </ligand>
    <ligandPart>
        <name>Fe</name>
        <dbReference type="ChEBI" id="CHEBI:18248"/>
    </ligandPart>
</feature>
<evidence type="ECO:0000256" key="3">
    <source>
        <dbReference type="ARBA" id="ARBA00010031"/>
    </source>
</evidence>
<evidence type="ECO:0000256" key="13">
    <source>
        <dbReference type="ARBA" id="ARBA00023180"/>
    </source>
</evidence>
<evidence type="ECO:0000256" key="4">
    <source>
        <dbReference type="ARBA" id="ARBA00022475"/>
    </source>
</evidence>
<evidence type="ECO:0000256" key="2">
    <source>
        <dbReference type="ARBA" id="ARBA00004613"/>
    </source>
</evidence>
<dbReference type="GO" id="GO:0005886">
    <property type="term" value="C:plasma membrane"/>
    <property type="evidence" value="ECO:0007669"/>
    <property type="project" value="UniProtKB-SubCell"/>
</dbReference>
<keyword evidence="11" id="KW-0472">Membrane</keyword>
<evidence type="ECO:0000256" key="12">
    <source>
        <dbReference type="ARBA" id="ARBA00023157"/>
    </source>
</evidence>
<evidence type="ECO:0000256" key="15">
    <source>
        <dbReference type="PROSITE-ProRule" id="PRU01356"/>
    </source>
</evidence>
<feature type="region of interest" description="Disordered" evidence="16">
    <location>
        <begin position="112"/>
        <end position="131"/>
    </location>
</feature>
<keyword evidence="20" id="KW-1185">Reference proteome</keyword>
<comment type="caution">
    <text evidence="15">Lacks conserved residue(s) required for the propagation of feature annotation.</text>
</comment>
<dbReference type="Pfam" id="PF05730">
    <property type="entry name" value="CFEM"/>
    <property type="match status" value="1"/>
</dbReference>
<dbReference type="PANTHER" id="PTHR37928">
    <property type="entry name" value="CFEM DOMAIN PROTEIN (AFU_ORTHOLOGUE AFUA_6G14090)"/>
    <property type="match status" value="1"/>
</dbReference>
<keyword evidence="14" id="KW-0449">Lipoprotein</keyword>
<evidence type="ECO:0000256" key="5">
    <source>
        <dbReference type="ARBA" id="ARBA00022525"/>
    </source>
</evidence>
<keyword evidence="12 15" id="KW-1015">Disulfide bond</keyword>
<keyword evidence="6 15" id="KW-0349">Heme</keyword>
<evidence type="ECO:0000256" key="16">
    <source>
        <dbReference type="SAM" id="MobiDB-lite"/>
    </source>
</evidence>
<gene>
    <name evidence="19" type="ORF">FB567DRAFT_215655</name>
</gene>
<comment type="subcellular location">
    <subcellularLocation>
        <location evidence="1">Cell membrane</location>
        <topology evidence="1">Lipid-anchor</topology>
        <topology evidence="1">GPI-anchor</topology>
    </subcellularLocation>
    <subcellularLocation>
        <location evidence="2">Secreted</location>
    </subcellularLocation>
</comment>
<feature type="signal peptide" evidence="17">
    <location>
        <begin position="1"/>
        <end position="18"/>
    </location>
</feature>
<reference evidence="19" key="1">
    <citation type="journal article" date="2021" name="Nat. Commun.">
        <title>Genetic determinants of endophytism in the Arabidopsis root mycobiome.</title>
        <authorList>
            <person name="Mesny F."/>
            <person name="Miyauchi S."/>
            <person name="Thiergart T."/>
            <person name="Pickel B."/>
            <person name="Atanasova L."/>
            <person name="Karlsson M."/>
            <person name="Huettel B."/>
            <person name="Barry K.W."/>
            <person name="Haridas S."/>
            <person name="Chen C."/>
            <person name="Bauer D."/>
            <person name="Andreopoulos W."/>
            <person name="Pangilinan J."/>
            <person name="LaButti K."/>
            <person name="Riley R."/>
            <person name="Lipzen A."/>
            <person name="Clum A."/>
            <person name="Drula E."/>
            <person name="Henrissat B."/>
            <person name="Kohler A."/>
            <person name="Grigoriev I.V."/>
            <person name="Martin F.M."/>
            <person name="Hacquard S."/>
        </authorList>
    </citation>
    <scope>NUCLEOTIDE SEQUENCE</scope>
    <source>
        <strain evidence="19">MPI-SDFR-AT-0120</strain>
    </source>
</reference>
<keyword evidence="5" id="KW-0964">Secreted</keyword>
<dbReference type="PROSITE" id="PS52012">
    <property type="entry name" value="CFEM"/>
    <property type="match status" value="1"/>
</dbReference>
<evidence type="ECO:0000259" key="18">
    <source>
        <dbReference type="PROSITE" id="PS52012"/>
    </source>
</evidence>
<evidence type="ECO:0000256" key="14">
    <source>
        <dbReference type="ARBA" id="ARBA00023288"/>
    </source>
</evidence>
<evidence type="ECO:0000313" key="20">
    <source>
        <dbReference type="Proteomes" id="UP000813461"/>
    </source>
</evidence>
<dbReference type="GO" id="GO:0005576">
    <property type="term" value="C:extracellular region"/>
    <property type="evidence" value="ECO:0007669"/>
    <property type="project" value="UniProtKB-SubCell"/>
</dbReference>
<keyword evidence="9 17" id="KW-0732">Signal</keyword>
<dbReference type="GO" id="GO:0046872">
    <property type="term" value="F:metal ion binding"/>
    <property type="evidence" value="ECO:0007669"/>
    <property type="project" value="UniProtKB-UniRule"/>
</dbReference>
<dbReference type="PANTHER" id="PTHR37928:SF2">
    <property type="entry name" value="GPI ANCHORED CFEM DOMAIN PROTEIN (AFU_ORTHOLOGUE AFUA_6G10580)"/>
    <property type="match status" value="1"/>
</dbReference>
<keyword evidence="8 15" id="KW-0479">Metal-binding</keyword>
<evidence type="ECO:0000313" key="19">
    <source>
        <dbReference type="EMBL" id="KAH7070179.1"/>
    </source>
</evidence>
<dbReference type="Proteomes" id="UP000813461">
    <property type="component" value="Unassembled WGS sequence"/>
</dbReference>
<protein>
    <recommendedName>
        <fullName evidence="18">CFEM domain-containing protein</fullName>
    </recommendedName>
</protein>
<evidence type="ECO:0000256" key="11">
    <source>
        <dbReference type="ARBA" id="ARBA00023136"/>
    </source>
</evidence>
<comment type="caution">
    <text evidence="19">The sequence shown here is derived from an EMBL/GenBank/DDBJ whole genome shotgun (WGS) entry which is preliminary data.</text>
</comment>
<feature type="disulfide bond" evidence="15">
    <location>
        <begin position="41"/>
        <end position="48"/>
    </location>
</feature>
<evidence type="ECO:0000256" key="10">
    <source>
        <dbReference type="ARBA" id="ARBA00023004"/>
    </source>
</evidence>